<dbReference type="SUPFAM" id="SSF54919">
    <property type="entry name" value="Nucleoside diphosphate kinase, NDK"/>
    <property type="match status" value="1"/>
</dbReference>
<comment type="cofactor">
    <cofactor evidence="1">
        <name>Mg(2+)</name>
        <dbReference type="ChEBI" id="CHEBI:18420"/>
    </cofactor>
</comment>
<dbReference type="InterPro" id="IPR036850">
    <property type="entry name" value="NDK-like_dom_sf"/>
</dbReference>
<evidence type="ECO:0000256" key="4">
    <source>
        <dbReference type="ARBA" id="ARBA00022679"/>
    </source>
</evidence>
<evidence type="ECO:0000256" key="5">
    <source>
        <dbReference type="ARBA" id="ARBA00022777"/>
    </source>
</evidence>
<dbReference type="EC" id="2.7.4.6" evidence="3"/>
<evidence type="ECO:0000259" key="6">
    <source>
        <dbReference type="SMART" id="SM00562"/>
    </source>
</evidence>
<comment type="similarity">
    <text evidence="2">Belongs to the NDK family.</text>
</comment>
<feature type="domain" description="Nucleoside diphosphate kinase-like" evidence="6">
    <location>
        <begin position="3"/>
        <end position="179"/>
    </location>
</feature>
<dbReference type="GO" id="GO:0004550">
    <property type="term" value="F:nucleoside diphosphate kinase activity"/>
    <property type="evidence" value="ECO:0007669"/>
    <property type="project" value="UniProtKB-EC"/>
</dbReference>
<gene>
    <name evidence="7" type="ORF">B2A_10467</name>
</gene>
<reference evidence="7" key="1">
    <citation type="submission" date="2013-08" db="EMBL/GenBank/DDBJ databases">
        <authorList>
            <person name="Mendez C."/>
            <person name="Richter M."/>
            <person name="Ferrer M."/>
            <person name="Sanchez J."/>
        </authorList>
    </citation>
    <scope>NUCLEOTIDE SEQUENCE</scope>
</reference>
<protein>
    <recommendedName>
        <fullName evidence="3">nucleoside-diphosphate kinase</fullName>
        <ecNumber evidence="3">2.7.4.6</ecNumber>
    </recommendedName>
</protein>
<keyword evidence="5 7" id="KW-0418">Kinase</keyword>
<accession>T0Z2L0</accession>
<evidence type="ECO:0000256" key="3">
    <source>
        <dbReference type="ARBA" id="ARBA00012966"/>
    </source>
</evidence>
<keyword evidence="4 7" id="KW-0808">Transferase</keyword>
<reference evidence="7" key="2">
    <citation type="journal article" date="2014" name="ISME J.">
        <title>Microbial stratification in low pH oxic and suboxic macroscopic growths along an acid mine drainage.</title>
        <authorList>
            <person name="Mendez-Garcia C."/>
            <person name="Mesa V."/>
            <person name="Sprenger R.R."/>
            <person name="Richter M."/>
            <person name="Diez M.S."/>
            <person name="Solano J."/>
            <person name="Bargiela R."/>
            <person name="Golyshina O.V."/>
            <person name="Manteca A."/>
            <person name="Ramos J.L."/>
            <person name="Gallego J.R."/>
            <person name="Llorente I."/>
            <person name="Martins Dos Santos V.A."/>
            <person name="Jensen O.N."/>
            <person name="Pelaez A.I."/>
            <person name="Sanchez J."/>
            <person name="Ferrer M."/>
        </authorList>
    </citation>
    <scope>NUCLEOTIDE SEQUENCE</scope>
</reference>
<organism evidence="7">
    <name type="scientific">mine drainage metagenome</name>
    <dbReference type="NCBI Taxonomy" id="410659"/>
    <lineage>
        <taxon>unclassified sequences</taxon>
        <taxon>metagenomes</taxon>
        <taxon>ecological metagenomes</taxon>
    </lineage>
</organism>
<name>T0Z2L0_9ZZZZ</name>
<comment type="caution">
    <text evidence="7">The sequence shown here is derived from an EMBL/GenBank/DDBJ whole genome shotgun (WGS) entry which is preliminary data.</text>
</comment>
<dbReference type="PROSITE" id="PS51374">
    <property type="entry name" value="NDPK_LIKE"/>
    <property type="match status" value="1"/>
</dbReference>
<proteinExistence type="inferred from homology"/>
<evidence type="ECO:0000256" key="1">
    <source>
        <dbReference type="ARBA" id="ARBA00001946"/>
    </source>
</evidence>
<evidence type="ECO:0000256" key="2">
    <source>
        <dbReference type="ARBA" id="ARBA00008142"/>
    </source>
</evidence>
<evidence type="ECO:0000313" key="7">
    <source>
        <dbReference type="EMBL" id="EQD42151.1"/>
    </source>
</evidence>
<dbReference type="PANTHER" id="PTHR11349">
    <property type="entry name" value="NUCLEOSIDE DIPHOSPHATE KINASE"/>
    <property type="match status" value="1"/>
</dbReference>
<dbReference type="AlphaFoldDB" id="T0Z2L0"/>
<dbReference type="EMBL" id="AUZZ01007545">
    <property type="protein sequence ID" value="EQD42151.1"/>
    <property type="molecule type" value="Genomic_DNA"/>
</dbReference>
<dbReference type="Pfam" id="PF00334">
    <property type="entry name" value="NDK"/>
    <property type="match status" value="2"/>
</dbReference>
<sequence length="180" mass="19581">MALERTLIIIKPDGVEKGYEGSIVERIIAAGLTVEKRKRSTLSKEFCNSFYITGPQQFENTGRKTIDMIGEDAAAKLFNTVEAVKIGESILDRFAGYMASNETVVMVVSGEDAIGVMKRLVGRTDPQAAGKGTIRGDFSSDSIAAATMERRPLMNIIHASDAANAENEIKLAMTEFGNNW</sequence>
<dbReference type="InterPro" id="IPR034907">
    <property type="entry name" value="NDK-like_dom"/>
</dbReference>
<dbReference type="SMART" id="SM00562">
    <property type="entry name" value="NDK"/>
    <property type="match status" value="1"/>
</dbReference>
<dbReference type="Gene3D" id="3.30.70.141">
    <property type="entry name" value="Nucleoside diphosphate kinase-like domain"/>
    <property type="match status" value="1"/>
</dbReference>